<evidence type="ECO:0000313" key="1">
    <source>
        <dbReference type="EMBL" id="OWZ04649.1"/>
    </source>
</evidence>
<proteinExistence type="predicted"/>
<reference evidence="2" key="1">
    <citation type="submission" date="2017-03" db="EMBL/GenBank/DDBJ databases">
        <title>Phytopthora megakarya and P. palmivora, two closely related causual agents of cacao black pod achieved similar genome size and gene model numbers by different mechanisms.</title>
        <authorList>
            <person name="Ali S."/>
            <person name="Shao J."/>
            <person name="Larry D.J."/>
            <person name="Kronmiller B."/>
            <person name="Shen D."/>
            <person name="Strem M.D."/>
            <person name="Melnick R.L."/>
            <person name="Guiltinan M.J."/>
            <person name="Tyler B.M."/>
            <person name="Meinhardt L.W."/>
            <person name="Bailey B.A."/>
        </authorList>
    </citation>
    <scope>NUCLEOTIDE SEQUENCE [LARGE SCALE GENOMIC DNA]</scope>
    <source>
        <strain evidence="2">zdho120</strain>
    </source>
</reference>
<organism evidence="1 2">
    <name type="scientific">Phytophthora megakarya</name>
    <dbReference type="NCBI Taxonomy" id="4795"/>
    <lineage>
        <taxon>Eukaryota</taxon>
        <taxon>Sar</taxon>
        <taxon>Stramenopiles</taxon>
        <taxon>Oomycota</taxon>
        <taxon>Peronosporomycetes</taxon>
        <taxon>Peronosporales</taxon>
        <taxon>Peronosporaceae</taxon>
        <taxon>Phytophthora</taxon>
    </lineage>
</organism>
<protein>
    <submittedName>
        <fullName evidence="1">Uncharacterized protein</fullName>
    </submittedName>
</protein>
<keyword evidence="2" id="KW-1185">Reference proteome</keyword>
<dbReference type="EMBL" id="NBNE01004850">
    <property type="protein sequence ID" value="OWZ04649.1"/>
    <property type="molecule type" value="Genomic_DNA"/>
</dbReference>
<gene>
    <name evidence="1" type="ORF">PHMEG_00023414</name>
</gene>
<evidence type="ECO:0000313" key="2">
    <source>
        <dbReference type="Proteomes" id="UP000198211"/>
    </source>
</evidence>
<dbReference type="STRING" id="4795.A0A225VI75"/>
<dbReference type="Proteomes" id="UP000198211">
    <property type="component" value="Unassembled WGS sequence"/>
</dbReference>
<sequence>MPLRTRASNPHPGILASTVSDYSMETFLSDHDCTSCELAIRKHKFVFGMVAVPLKRWNIVSQLSKASINVANTLRGWHFEARWCGSFCSSHPTTTLPEAGEKITTLFHATWRLRNEIYFGETQAVAPSIPNVQASFRSHYHFLFRHSSDWNIDCEALNRVLTRLGFEPERTELLPNLPRQRIWIPRS</sequence>
<comment type="caution">
    <text evidence="1">The sequence shown here is derived from an EMBL/GenBank/DDBJ whole genome shotgun (WGS) entry which is preliminary data.</text>
</comment>
<dbReference type="AlphaFoldDB" id="A0A225VI75"/>
<name>A0A225VI75_9STRA</name>
<accession>A0A225VI75</accession>